<dbReference type="SUPFAM" id="SSF52540">
    <property type="entry name" value="P-loop containing nucleoside triphosphate hydrolases"/>
    <property type="match status" value="1"/>
</dbReference>
<keyword evidence="2" id="KW-0547">Nucleotide-binding</keyword>
<gene>
    <name evidence="2" type="ORF">CNEO2_180015</name>
    <name evidence="1" type="ORF">CNEO_10251</name>
</gene>
<evidence type="ECO:0000313" key="1">
    <source>
        <dbReference type="EMBL" id="CAG9701729.1"/>
    </source>
</evidence>
<dbReference type="PANTHER" id="PTHR30121:SF6">
    <property type="entry name" value="SLR6007 PROTEIN"/>
    <property type="match status" value="1"/>
</dbReference>
<accession>A0AA86JG28</accession>
<dbReference type="Proteomes" id="UP000789738">
    <property type="component" value="Unassembled WGS sequence"/>
</dbReference>
<reference evidence="1" key="1">
    <citation type="submission" date="2021-10" db="EMBL/GenBank/DDBJ databases">
        <authorList>
            <person name="Mesa V."/>
        </authorList>
    </citation>
    <scope>NUCLEOTIDE SEQUENCE</scope>
    <source>
        <strain evidence="1">CC3_PB</strain>
    </source>
</reference>
<dbReference type="EMBL" id="CAMTCP010000099">
    <property type="protein sequence ID" value="CAI3550341.1"/>
    <property type="molecule type" value="Genomic_DNA"/>
</dbReference>
<protein>
    <submittedName>
        <fullName evidence="2">Conjugal transfer ATP-binding protein TraC</fullName>
    </submittedName>
    <submittedName>
        <fullName evidence="1">DUF87 domain-containing protein</fullName>
    </submittedName>
</protein>
<dbReference type="RefSeq" id="WP_210886786.1">
    <property type="nucleotide sequence ID" value="NZ_CAKJVE010000001.1"/>
</dbReference>
<sequence length="660" mass="75811">MFKVLTKIKKKKKNQESIQINNKNKSTKEEESIFMKNNKNLKDLIANDYIDFSESYKYALIGEKYMKNMYIGIMPSGANFASFLHSLYNYGDIDTSIFVQPIQSESAKADLSRVRTNLEMEYLTAGGSNNRRDDMNSKIMEAKRLRDEVRDGKNKIYEVSVQSTLYSNSQRELDNAASKLKALLGTQDIGLKSATYIQEECYKSNKPFLNNRIGEWHTFDKRSLACVFPFTSNNINHENGVLIGFNKDNGLPIIYDTFNEKLDNYNMVIFAKSGGGKSSFIKLLSSRSATIDDIITISLDIEPEYRDIAITLGGVNVTISPKSDTILNPFDITVELVKSKITGRMIETINLQDKINSVTSIILTMAKGFTNSNVEYYNDITRTIIKDCVIKCYENANITEDIESIYEYKLGGVGNLMKVKTKKEMPTLSNWYIELEKMAEDNRKETYKKYFDYLLMVMKEFTKVKNGDFTCFDGQSNVELNYSTPFINFDLSQLNENTELPLAQHIICDYIWENLVKNNNKGHKLRVLIDEAWRLARLVNGQPKFPEALEFLDNMFRRARKKNTSTVIISQQFNEFYNEATQSIIKNADTKVFLPPDETSVDDIKEVFHLTDGEAYYIKRIRRGEALFKCNTVSAKLDIEIPAFEMEFIQTNQNAKKNVS</sequence>
<evidence type="ECO:0000313" key="2">
    <source>
        <dbReference type="EMBL" id="CAI3550341.1"/>
    </source>
</evidence>
<comment type="caution">
    <text evidence="1">The sequence shown here is derived from an EMBL/GenBank/DDBJ whole genome shotgun (WGS) entry which is preliminary data.</text>
</comment>
<dbReference type="PANTHER" id="PTHR30121">
    <property type="entry name" value="UNCHARACTERIZED PROTEIN YJGR-RELATED"/>
    <property type="match status" value="1"/>
</dbReference>
<dbReference type="InterPro" id="IPR027417">
    <property type="entry name" value="P-loop_NTPase"/>
</dbReference>
<dbReference type="Gene3D" id="3.40.50.300">
    <property type="entry name" value="P-loop containing nucleotide triphosphate hydrolases"/>
    <property type="match status" value="1"/>
</dbReference>
<dbReference type="EMBL" id="CAKJVE010000001">
    <property type="protein sequence ID" value="CAG9701729.1"/>
    <property type="molecule type" value="Genomic_DNA"/>
</dbReference>
<dbReference type="InterPro" id="IPR051162">
    <property type="entry name" value="T4SS_component"/>
</dbReference>
<dbReference type="AlphaFoldDB" id="A0AA86JG28"/>
<dbReference type="Proteomes" id="UP001189143">
    <property type="component" value="Unassembled WGS sequence"/>
</dbReference>
<evidence type="ECO:0000313" key="3">
    <source>
        <dbReference type="Proteomes" id="UP000789738"/>
    </source>
</evidence>
<dbReference type="CDD" id="cd01127">
    <property type="entry name" value="TrwB_TraG_TraD_VirD4"/>
    <property type="match status" value="1"/>
</dbReference>
<reference evidence="2" key="2">
    <citation type="submission" date="2022-10" db="EMBL/GenBank/DDBJ databases">
        <authorList>
            <person name="Aires J."/>
            <person name="Mesa V."/>
        </authorList>
    </citation>
    <scope>NUCLEOTIDE SEQUENCE</scope>
    <source>
        <strain evidence="2">Clostridium neonatale JD116</strain>
    </source>
</reference>
<dbReference type="GO" id="GO:0005524">
    <property type="term" value="F:ATP binding"/>
    <property type="evidence" value="ECO:0007669"/>
    <property type="project" value="UniProtKB-KW"/>
</dbReference>
<proteinExistence type="predicted"/>
<keyword evidence="2" id="KW-0067">ATP-binding</keyword>
<organism evidence="1 3">
    <name type="scientific">Clostridium neonatale</name>
    <dbReference type="NCBI Taxonomy" id="137838"/>
    <lineage>
        <taxon>Bacteria</taxon>
        <taxon>Bacillati</taxon>
        <taxon>Bacillota</taxon>
        <taxon>Clostridia</taxon>
        <taxon>Eubacteriales</taxon>
        <taxon>Clostridiaceae</taxon>
        <taxon>Clostridium</taxon>
    </lineage>
</organism>
<dbReference type="Gene3D" id="1.10.8.730">
    <property type="match status" value="1"/>
</dbReference>
<name>A0AA86JG28_9CLOT</name>